<protein>
    <recommendedName>
        <fullName evidence="5">Pentatricopeptide repeat-containing protein</fullName>
    </recommendedName>
</protein>
<dbReference type="Proteomes" id="UP001187192">
    <property type="component" value="Unassembled WGS sequence"/>
</dbReference>
<dbReference type="FunFam" id="1.25.40.10:FF:000427">
    <property type="entry name" value="Pentatricopeptide repeat-containing protein chloroplastic"/>
    <property type="match status" value="1"/>
</dbReference>
<keyword evidence="4" id="KW-1185">Reference proteome</keyword>
<organism evidence="3 4">
    <name type="scientific">Ficus carica</name>
    <name type="common">Common fig</name>
    <dbReference type="NCBI Taxonomy" id="3494"/>
    <lineage>
        <taxon>Eukaryota</taxon>
        <taxon>Viridiplantae</taxon>
        <taxon>Streptophyta</taxon>
        <taxon>Embryophyta</taxon>
        <taxon>Tracheophyta</taxon>
        <taxon>Spermatophyta</taxon>
        <taxon>Magnoliopsida</taxon>
        <taxon>eudicotyledons</taxon>
        <taxon>Gunneridae</taxon>
        <taxon>Pentapetalae</taxon>
        <taxon>rosids</taxon>
        <taxon>fabids</taxon>
        <taxon>Rosales</taxon>
        <taxon>Moraceae</taxon>
        <taxon>Ficeae</taxon>
        <taxon>Ficus</taxon>
    </lineage>
</organism>
<accession>A0AA88J9Z7</accession>
<dbReference type="NCBIfam" id="TIGR00756">
    <property type="entry name" value="PPR"/>
    <property type="match status" value="2"/>
</dbReference>
<dbReference type="Pfam" id="PF01535">
    <property type="entry name" value="PPR"/>
    <property type="match status" value="2"/>
</dbReference>
<dbReference type="PROSITE" id="PS51375">
    <property type="entry name" value="PPR"/>
    <property type="match status" value="2"/>
</dbReference>
<dbReference type="GO" id="GO:0003723">
    <property type="term" value="F:RNA binding"/>
    <property type="evidence" value="ECO:0007669"/>
    <property type="project" value="InterPro"/>
</dbReference>
<dbReference type="InterPro" id="IPR046960">
    <property type="entry name" value="PPR_At4g14850-like_plant"/>
</dbReference>
<dbReference type="AlphaFoldDB" id="A0AA88J9Z7"/>
<dbReference type="InterPro" id="IPR002885">
    <property type="entry name" value="PPR_rpt"/>
</dbReference>
<evidence type="ECO:0000313" key="3">
    <source>
        <dbReference type="EMBL" id="GMN66290.1"/>
    </source>
</evidence>
<dbReference type="GO" id="GO:0009451">
    <property type="term" value="P:RNA modification"/>
    <property type="evidence" value="ECO:0007669"/>
    <property type="project" value="InterPro"/>
</dbReference>
<feature type="repeat" description="PPR" evidence="2">
    <location>
        <begin position="270"/>
        <end position="304"/>
    </location>
</feature>
<dbReference type="Pfam" id="PF13041">
    <property type="entry name" value="PPR_2"/>
    <property type="match status" value="2"/>
</dbReference>
<name>A0AA88J9Z7_FICCA</name>
<evidence type="ECO:0000256" key="2">
    <source>
        <dbReference type="PROSITE-ProRule" id="PRU00708"/>
    </source>
</evidence>
<sequence>MISRQIQTLLHQSNATTFPQLHSLILKTALYHDPHLISNYVLSAASTNSLHFAQWLFDHHASSTTPPLFAWNTIIRSFSDSRLPLQSLTLFSRLLTTELKPDNFTYPFVLKACGRSLMLGFGGSLHSMIFKVSLDSDQYIGHTLVRMYGGCDSIGLARKVFDEIPVRDVVSWSAMIAGYVACNAPLDAFKLFRDMRRANEKPNSVTLVSLLSACTKMLDIDVGESIHGYIIANSIAIDAALGTVLLEMYSKCGHVEKAFQVFDYSMCEKNLQSWTVMISALADHGRGKEAIFLFNGMQRNGLKPDSMLYAAILSACSHLGLVEEGQWYFDQMVRVYAIKPRVEHYGCIVDMLGRAGLIEEAYQVIKSMPMEPNSVIIRSFLGASRNSSRVICSEDELGKLLLKSEPHLGANYVLAAGMSSLSGQWKDAADLRVVMRRKGLKNVPGCSWVKI</sequence>
<gene>
    <name evidence="3" type="ORF">TIFTF001_035356</name>
</gene>
<dbReference type="EMBL" id="BTGU01000308">
    <property type="protein sequence ID" value="GMN66290.1"/>
    <property type="molecule type" value="Genomic_DNA"/>
</dbReference>
<dbReference type="PANTHER" id="PTHR47926:SF436">
    <property type="entry name" value="PENTATRICOPEPTIDE REPEAT-CONTAINING PROTEIN ELI1, CHLOROPLASTIC-LIKE ISOFORM X2"/>
    <property type="match status" value="1"/>
</dbReference>
<dbReference type="PANTHER" id="PTHR47926">
    <property type="entry name" value="PENTATRICOPEPTIDE REPEAT-CONTAINING PROTEIN"/>
    <property type="match status" value="1"/>
</dbReference>
<dbReference type="Gramene" id="FCD_00024025-RA">
    <property type="protein sequence ID" value="FCD_00024025-RA:cds"/>
    <property type="gene ID" value="FCD_00024025"/>
</dbReference>
<proteinExistence type="predicted"/>
<keyword evidence="1" id="KW-0677">Repeat</keyword>
<reference evidence="3" key="1">
    <citation type="submission" date="2023-07" db="EMBL/GenBank/DDBJ databases">
        <title>draft genome sequence of fig (Ficus carica).</title>
        <authorList>
            <person name="Takahashi T."/>
            <person name="Nishimura K."/>
        </authorList>
    </citation>
    <scope>NUCLEOTIDE SEQUENCE</scope>
</reference>
<dbReference type="Gene3D" id="1.25.40.10">
    <property type="entry name" value="Tetratricopeptide repeat domain"/>
    <property type="match status" value="3"/>
</dbReference>
<evidence type="ECO:0000256" key="1">
    <source>
        <dbReference type="ARBA" id="ARBA00022737"/>
    </source>
</evidence>
<evidence type="ECO:0000313" key="4">
    <source>
        <dbReference type="Proteomes" id="UP001187192"/>
    </source>
</evidence>
<feature type="repeat" description="PPR" evidence="2">
    <location>
        <begin position="168"/>
        <end position="202"/>
    </location>
</feature>
<dbReference type="InterPro" id="IPR011990">
    <property type="entry name" value="TPR-like_helical_dom_sf"/>
</dbReference>
<dbReference type="InterPro" id="IPR046848">
    <property type="entry name" value="E_motif"/>
</dbReference>
<comment type="caution">
    <text evidence="3">The sequence shown here is derived from an EMBL/GenBank/DDBJ whole genome shotgun (WGS) entry which is preliminary data.</text>
</comment>
<dbReference type="Pfam" id="PF20431">
    <property type="entry name" value="E_motif"/>
    <property type="match status" value="1"/>
</dbReference>
<dbReference type="FunFam" id="1.25.40.10:FF:001093">
    <property type="entry name" value="Pentatricopeptide repeat-containing protein At2g34400"/>
    <property type="match status" value="1"/>
</dbReference>
<evidence type="ECO:0008006" key="5">
    <source>
        <dbReference type="Google" id="ProtNLM"/>
    </source>
</evidence>